<dbReference type="PANTHER" id="PTHR45719">
    <property type="entry name" value="GLYCOSYLTRANSFERASE"/>
    <property type="match status" value="1"/>
</dbReference>
<proteinExistence type="predicted"/>
<organism evidence="7 8">
    <name type="scientific">Galdieria sulphuraria</name>
    <name type="common">Red alga</name>
    <dbReference type="NCBI Taxonomy" id="130081"/>
    <lineage>
        <taxon>Eukaryota</taxon>
        <taxon>Rhodophyta</taxon>
        <taxon>Bangiophyceae</taxon>
        <taxon>Galdieriales</taxon>
        <taxon>Galdieriaceae</taxon>
        <taxon>Galdieria</taxon>
    </lineage>
</organism>
<reference evidence="8" key="1">
    <citation type="journal article" date="2013" name="Science">
        <title>Gene transfer from bacteria and archaea facilitated evolution of an extremophilic eukaryote.</title>
        <authorList>
            <person name="Schonknecht G."/>
            <person name="Chen W.H."/>
            <person name="Ternes C.M."/>
            <person name="Barbier G.G."/>
            <person name="Shrestha R.P."/>
            <person name="Stanke M."/>
            <person name="Brautigam A."/>
            <person name="Baker B.J."/>
            <person name="Banfield J.F."/>
            <person name="Garavito R.M."/>
            <person name="Carr K."/>
            <person name="Wilkerson C."/>
            <person name="Rensing S.A."/>
            <person name="Gagneul D."/>
            <person name="Dickenson N.E."/>
            <person name="Oesterhelt C."/>
            <person name="Lercher M.J."/>
            <person name="Weber A.P."/>
        </authorList>
    </citation>
    <scope>NUCLEOTIDE SEQUENCE [LARGE SCALE GENOMIC DNA]</scope>
    <source>
        <strain evidence="8">074W</strain>
    </source>
</reference>
<keyword evidence="4 6" id="KW-0472">Membrane</keyword>
<accession>M2XV82</accession>
<dbReference type="PANTHER" id="PTHR45719:SF3">
    <property type="entry name" value="BETA-GLUCURONOSYLTRANSFERASE GLCAT14A"/>
    <property type="match status" value="1"/>
</dbReference>
<keyword evidence="6" id="KW-1133">Transmembrane helix</keyword>
<dbReference type="eggNOG" id="KOG0799">
    <property type="taxonomic scope" value="Eukaryota"/>
</dbReference>
<dbReference type="OMA" id="AGEWDWF"/>
<dbReference type="RefSeq" id="XP_005704088.1">
    <property type="nucleotide sequence ID" value="XM_005704031.1"/>
</dbReference>
<dbReference type="GeneID" id="17086463"/>
<dbReference type="InterPro" id="IPR044610">
    <property type="entry name" value="GLCAT14A/B/C"/>
</dbReference>
<evidence type="ECO:0000256" key="6">
    <source>
        <dbReference type="SAM" id="Phobius"/>
    </source>
</evidence>
<dbReference type="GO" id="GO:0015020">
    <property type="term" value="F:glucuronosyltransferase activity"/>
    <property type="evidence" value="ECO:0007669"/>
    <property type="project" value="InterPro"/>
</dbReference>
<keyword evidence="6" id="KW-0812">Transmembrane</keyword>
<keyword evidence="2 7" id="KW-0328">Glycosyltransferase</keyword>
<evidence type="ECO:0000256" key="4">
    <source>
        <dbReference type="ARBA" id="ARBA00023136"/>
    </source>
</evidence>
<dbReference type="Proteomes" id="UP000030680">
    <property type="component" value="Unassembled WGS sequence"/>
</dbReference>
<evidence type="ECO:0000313" key="7">
    <source>
        <dbReference type="EMBL" id="EME27568.1"/>
    </source>
</evidence>
<dbReference type="KEGG" id="gsl:Gasu_48630"/>
<evidence type="ECO:0000313" key="8">
    <source>
        <dbReference type="Proteomes" id="UP000030680"/>
    </source>
</evidence>
<keyword evidence="3 7" id="KW-0808">Transferase</keyword>
<evidence type="ECO:0000256" key="1">
    <source>
        <dbReference type="ARBA" id="ARBA00004606"/>
    </source>
</evidence>
<dbReference type="Gramene" id="EME27568">
    <property type="protein sequence ID" value="EME27568"/>
    <property type="gene ID" value="Gasu_48630"/>
</dbReference>
<evidence type="ECO:0000256" key="2">
    <source>
        <dbReference type="ARBA" id="ARBA00022676"/>
    </source>
</evidence>
<evidence type="ECO:0000256" key="5">
    <source>
        <dbReference type="ARBA" id="ARBA00023180"/>
    </source>
</evidence>
<evidence type="ECO:0000256" key="3">
    <source>
        <dbReference type="ARBA" id="ARBA00022679"/>
    </source>
</evidence>
<dbReference type="InterPro" id="IPR003406">
    <property type="entry name" value="Glyco_trans_14"/>
</dbReference>
<name>M2XV82_GALSU</name>
<protein>
    <submittedName>
        <fullName evidence="7">N-acetylglucosaminyltransferase</fullName>
    </submittedName>
</protein>
<sequence>MSHYLFPSRGDMPNSRPNVVMFRRIIFTSLAFTFLTVLCFITLTVNGTLNIWFSRSGSTSESLFSLSSFDSDIHFENLRLRRSTSKLDVRIAYFIQVSTSNLHLFPRLLCNLYDTEHVYAVHFDCPCNQSAVDSIVKAIELGNFPNIHIIPHETLTYSGISLVLNTLSAMTVLLKYPAGTSNQKEWDFFINLSGSDYPLLTPCDQAKVLGEALSMIHNSTINFLQMFEHHDSDYRRSLLYLDPALTMNSLVSENCKEREALKPVQVHPFQHNFNFTLYKAEAWMILSRETVKYLTCESFPRWMLASFVNTVSSPEHYFVTVLKSSSIWKNTIYPFAFRYVRWIHPKLPRVSTQHPFELDLHEDLFWDDIYESGCWFARKFSQQDSLLQSRIDSEIAGLNSTLLKDLFQSVTLEKSFSIELLSKKKQFLEDRSLRKYFCSSPTSLSYHLNRSLETMRALITRHFSVII</sequence>
<gene>
    <name evidence="7" type="ORF">Gasu_48630</name>
</gene>
<dbReference type="Pfam" id="PF02485">
    <property type="entry name" value="Branch"/>
    <property type="match status" value="1"/>
</dbReference>
<keyword evidence="5" id="KW-0325">Glycoprotein</keyword>
<keyword evidence="8" id="KW-1185">Reference proteome</keyword>
<dbReference type="GO" id="GO:0016020">
    <property type="term" value="C:membrane"/>
    <property type="evidence" value="ECO:0007669"/>
    <property type="project" value="UniProtKB-SubCell"/>
</dbReference>
<feature type="transmembrane region" description="Helical" evidence="6">
    <location>
        <begin position="21"/>
        <end position="45"/>
    </location>
</feature>
<comment type="subcellular location">
    <subcellularLocation>
        <location evidence="1">Membrane</location>
        <topology evidence="1">Single-pass type II membrane protein</topology>
    </subcellularLocation>
</comment>
<dbReference type="EMBL" id="KB454530">
    <property type="protein sequence ID" value="EME27568.1"/>
    <property type="molecule type" value="Genomic_DNA"/>
</dbReference>
<dbReference type="OrthoDB" id="2019572at2759"/>
<dbReference type="AlphaFoldDB" id="M2XV82"/>